<dbReference type="Proteomes" id="UP001138997">
    <property type="component" value="Unassembled WGS sequence"/>
</dbReference>
<accession>A0A9X1NK34</accession>
<feature type="transmembrane region" description="Helical" evidence="1">
    <location>
        <begin position="160"/>
        <end position="181"/>
    </location>
</feature>
<keyword evidence="1" id="KW-0812">Transmembrane</keyword>
<proteinExistence type="predicted"/>
<feature type="transmembrane region" description="Helical" evidence="1">
    <location>
        <begin position="108"/>
        <end position="128"/>
    </location>
</feature>
<keyword evidence="1" id="KW-1133">Transmembrane helix</keyword>
<name>A0A9X1NK34_9ACTN</name>
<keyword evidence="3" id="KW-1185">Reference proteome</keyword>
<feature type="transmembrane region" description="Helical" evidence="1">
    <location>
        <begin position="43"/>
        <end position="62"/>
    </location>
</feature>
<protein>
    <submittedName>
        <fullName evidence="2">Uncharacterized protein</fullName>
    </submittedName>
</protein>
<organism evidence="2 3">
    <name type="scientific">Kineosporia babensis</name>
    <dbReference type="NCBI Taxonomy" id="499548"/>
    <lineage>
        <taxon>Bacteria</taxon>
        <taxon>Bacillati</taxon>
        <taxon>Actinomycetota</taxon>
        <taxon>Actinomycetes</taxon>
        <taxon>Kineosporiales</taxon>
        <taxon>Kineosporiaceae</taxon>
        <taxon>Kineosporia</taxon>
    </lineage>
</organism>
<evidence type="ECO:0000256" key="1">
    <source>
        <dbReference type="SAM" id="Phobius"/>
    </source>
</evidence>
<reference evidence="2" key="1">
    <citation type="submission" date="2021-11" db="EMBL/GenBank/DDBJ databases">
        <title>Streptomyces corallinus and Kineosporia corallina sp. nov., two new coral-derived marine actinobacteria.</title>
        <authorList>
            <person name="Buangrab K."/>
            <person name="Sutthacheep M."/>
            <person name="Yeemin T."/>
            <person name="Harunari E."/>
            <person name="Igarashi Y."/>
            <person name="Sripreechasak P."/>
            <person name="Kanchanasin P."/>
            <person name="Tanasupawat S."/>
            <person name="Phongsopitanun W."/>
        </authorList>
    </citation>
    <scope>NUCLEOTIDE SEQUENCE</scope>
    <source>
        <strain evidence="2">JCM 31032</strain>
    </source>
</reference>
<feature type="transmembrane region" description="Helical" evidence="1">
    <location>
        <begin position="82"/>
        <end position="101"/>
    </location>
</feature>
<dbReference type="RefSeq" id="WP_231447953.1">
    <property type="nucleotide sequence ID" value="NZ_JAJOMB010000020.1"/>
</dbReference>
<feature type="transmembrane region" description="Helical" evidence="1">
    <location>
        <begin position="15"/>
        <end position="34"/>
    </location>
</feature>
<dbReference type="EMBL" id="JAJOMB010000020">
    <property type="protein sequence ID" value="MCD5315151.1"/>
    <property type="molecule type" value="Genomic_DNA"/>
</dbReference>
<evidence type="ECO:0000313" key="3">
    <source>
        <dbReference type="Proteomes" id="UP001138997"/>
    </source>
</evidence>
<keyword evidence="1" id="KW-0472">Membrane</keyword>
<evidence type="ECO:0000313" key="2">
    <source>
        <dbReference type="EMBL" id="MCD5315151.1"/>
    </source>
</evidence>
<sequence length="197" mass="20336">MITGWIPLYVRSRGVLLALLAALAVIAGIWLLAAEHGAIDERLAVITTGAAMMLAGPTLGTFDQALESTAAMPWPPRRALHLILFALLIAAVLAGIGYAPGWVVLRNCLGLAGLVGIGAALVGVRYGWVPALLWTAPQALFHSQGGPVPQQVLFWLDQPAASTAAIVTAAVLFGLGVSFYARRGGPPVSAAESALPS</sequence>
<gene>
    <name evidence="2" type="ORF">LR394_30025</name>
</gene>
<dbReference type="AlphaFoldDB" id="A0A9X1NK34"/>
<comment type="caution">
    <text evidence="2">The sequence shown here is derived from an EMBL/GenBank/DDBJ whole genome shotgun (WGS) entry which is preliminary data.</text>
</comment>